<evidence type="ECO:0000256" key="8">
    <source>
        <dbReference type="SAM" id="SignalP"/>
    </source>
</evidence>
<feature type="domain" description="PPIase FKBP-type" evidence="9">
    <location>
        <begin position="126"/>
        <end position="216"/>
    </location>
</feature>
<dbReference type="RefSeq" id="WP_181232874.1">
    <property type="nucleotide sequence ID" value="NZ_PVNL01000004.1"/>
</dbReference>
<dbReference type="EMBL" id="PVNL01000004">
    <property type="protein sequence ID" value="PRQ09993.1"/>
    <property type="molecule type" value="Genomic_DNA"/>
</dbReference>
<feature type="region of interest" description="Disordered" evidence="7">
    <location>
        <begin position="37"/>
        <end position="61"/>
    </location>
</feature>
<comment type="similarity">
    <text evidence="2">Belongs to the FKBP-type PPIase family.</text>
</comment>
<dbReference type="InterPro" id="IPR046357">
    <property type="entry name" value="PPIase_dom_sf"/>
</dbReference>
<feature type="chain" id="PRO_5015739879" description="peptidylprolyl isomerase" evidence="8">
    <location>
        <begin position="29"/>
        <end position="378"/>
    </location>
</feature>
<dbReference type="PROSITE" id="PS50059">
    <property type="entry name" value="FKBP_PPIASE"/>
    <property type="match status" value="2"/>
</dbReference>
<evidence type="ECO:0000256" key="3">
    <source>
        <dbReference type="ARBA" id="ARBA00013194"/>
    </source>
</evidence>
<dbReference type="Gene3D" id="3.10.50.40">
    <property type="match status" value="2"/>
</dbReference>
<dbReference type="Pfam" id="PF00254">
    <property type="entry name" value="FKBP_C"/>
    <property type="match status" value="2"/>
</dbReference>
<evidence type="ECO:0000256" key="2">
    <source>
        <dbReference type="ARBA" id="ARBA00006577"/>
    </source>
</evidence>
<dbReference type="PROSITE" id="PS51257">
    <property type="entry name" value="PROKAR_LIPOPROTEIN"/>
    <property type="match status" value="1"/>
</dbReference>
<proteinExistence type="inferred from homology"/>
<evidence type="ECO:0000256" key="5">
    <source>
        <dbReference type="ARBA" id="ARBA00023235"/>
    </source>
</evidence>
<evidence type="ECO:0000256" key="7">
    <source>
        <dbReference type="SAM" id="MobiDB-lite"/>
    </source>
</evidence>
<name>A0A2S9YY22_9BACT</name>
<evidence type="ECO:0000256" key="4">
    <source>
        <dbReference type="ARBA" id="ARBA00023110"/>
    </source>
</evidence>
<feature type="compositionally biased region" description="Acidic residues" evidence="7">
    <location>
        <begin position="369"/>
        <end position="378"/>
    </location>
</feature>
<organism evidence="10 11">
    <name type="scientific">Enhygromyxa salina</name>
    <dbReference type="NCBI Taxonomy" id="215803"/>
    <lineage>
        <taxon>Bacteria</taxon>
        <taxon>Pseudomonadati</taxon>
        <taxon>Myxococcota</taxon>
        <taxon>Polyangia</taxon>
        <taxon>Nannocystales</taxon>
        <taxon>Nannocystaceae</taxon>
        <taxon>Enhygromyxa</taxon>
    </lineage>
</organism>
<evidence type="ECO:0000313" key="11">
    <source>
        <dbReference type="Proteomes" id="UP000238823"/>
    </source>
</evidence>
<dbReference type="SUPFAM" id="SSF54534">
    <property type="entry name" value="FKBP-like"/>
    <property type="match status" value="2"/>
</dbReference>
<dbReference type="AlphaFoldDB" id="A0A2S9YY22"/>
<keyword evidence="8" id="KW-0732">Signal</keyword>
<keyword evidence="4 6" id="KW-0697">Rotamase</keyword>
<dbReference type="PANTHER" id="PTHR43811:SF19">
    <property type="entry name" value="39 KDA FK506-BINDING NUCLEAR PROTEIN"/>
    <property type="match status" value="1"/>
</dbReference>
<evidence type="ECO:0000256" key="1">
    <source>
        <dbReference type="ARBA" id="ARBA00000971"/>
    </source>
</evidence>
<evidence type="ECO:0000256" key="6">
    <source>
        <dbReference type="PROSITE-ProRule" id="PRU00277"/>
    </source>
</evidence>
<reference evidence="10 11" key="1">
    <citation type="submission" date="2018-03" db="EMBL/GenBank/DDBJ databases">
        <title>Draft Genome Sequences of the Obligatory Marine Myxobacteria Enhygromyxa salina SWB007.</title>
        <authorList>
            <person name="Poehlein A."/>
            <person name="Moghaddam J.A."/>
            <person name="Harms H."/>
            <person name="Alanjari M."/>
            <person name="Koenig G.M."/>
            <person name="Daniel R."/>
            <person name="Schaeberle T.F."/>
        </authorList>
    </citation>
    <scope>NUCLEOTIDE SEQUENCE [LARGE SCALE GENOMIC DNA]</scope>
    <source>
        <strain evidence="10 11">SWB007</strain>
    </source>
</reference>
<accession>A0A2S9YY22</accession>
<feature type="signal peptide" evidence="8">
    <location>
        <begin position="1"/>
        <end position="28"/>
    </location>
</feature>
<feature type="region of interest" description="Disordered" evidence="7">
    <location>
        <begin position="348"/>
        <end position="378"/>
    </location>
</feature>
<comment type="catalytic activity">
    <reaction evidence="1 6">
        <text>[protein]-peptidylproline (omega=180) = [protein]-peptidylproline (omega=0)</text>
        <dbReference type="Rhea" id="RHEA:16237"/>
        <dbReference type="Rhea" id="RHEA-COMP:10747"/>
        <dbReference type="Rhea" id="RHEA-COMP:10748"/>
        <dbReference type="ChEBI" id="CHEBI:83833"/>
        <dbReference type="ChEBI" id="CHEBI:83834"/>
        <dbReference type="EC" id="5.2.1.8"/>
    </reaction>
</comment>
<keyword evidence="5 6" id="KW-0413">Isomerase</keyword>
<evidence type="ECO:0000259" key="9">
    <source>
        <dbReference type="PROSITE" id="PS50059"/>
    </source>
</evidence>
<gene>
    <name evidence="10" type="primary">fbp_1</name>
    <name evidence="10" type="ORF">ENSA7_01990</name>
</gene>
<sequence>MRKLETRVLSLTGVLASALLGTACFTPADFGADVAAAEHGDPEHGDAHEADAHEADASHEAGEHVEAEYIVEGIQPGTEAHRLEIKAPEIPYEPPFDGKPLSSKTLPSGVVIDDFVLGSGTPVADDMVIEFTFNGYASVNGRQVMGSRGGPAKLVINQSTRDQDPIAKSMAEGLAGMKPGGKRRIKVPAEVVDEGAPPGRPAVGDLLMTVELLSVSEAIALHPASDFEGEPIATSKRPDGLEIFDYAAGEGRESKQGDQVVTHYIGQLTDGTVFDSSHTRTEGMPVVVGGGGVIKGFGDALEGVRPGMLRKVVIPPELGYGDRDQGKIPPNSTLVFLLQIMDVKDGPVGGQAPVDIPVPPPAKPAKPDDAEDKPDDGE</sequence>
<dbReference type="PANTHER" id="PTHR43811">
    <property type="entry name" value="FKBP-TYPE PEPTIDYL-PROLYL CIS-TRANS ISOMERASE FKPA"/>
    <property type="match status" value="1"/>
</dbReference>
<dbReference type="Proteomes" id="UP000238823">
    <property type="component" value="Unassembled WGS sequence"/>
</dbReference>
<protein>
    <recommendedName>
        <fullName evidence="3 6">peptidylprolyl isomerase</fullName>
        <ecNumber evidence="3 6">5.2.1.8</ecNumber>
    </recommendedName>
</protein>
<dbReference type="GO" id="GO:0003755">
    <property type="term" value="F:peptidyl-prolyl cis-trans isomerase activity"/>
    <property type="evidence" value="ECO:0007669"/>
    <property type="project" value="UniProtKB-KW"/>
</dbReference>
<comment type="caution">
    <text evidence="10">The sequence shown here is derived from an EMBL/GenBank/DDBJ whole genome shotgun (WGS) entry which is preliminary data.</text>
</comment>
<dbReference type="InterPro" id="IPR001179">
    <property type="entry name" value="PPIase_FKBP_dom"/>
</dbReference>
<evidence type="ECO:0000313" key="10">
    <source>
        <dbReference type="EMBL" id="PRQ09993.1"/>
    </source>
</evidence>
<dbReference type="EC" id="5.2.1.8" evidence="3 6"/>
<feature type="domain" description="PPIase FKBP-type" evidence="9">
    <location>
        <begin position="257"/>
        <end position="344"/>
    </location>
</feature>